<proteinExistence type="predicted"/>
<evidence type="ECO:0000313" key="1">
    <source>
        <dbReference type="EMBL" id="EMS79594.1"/>
    </source>
</evidence>
<accession>S0G2A0</accession>
<dbReference type="PATRIC" id="fig|1286635.3.peg.2179"/>
<name>S0G2A0_9BACT</name>
<dbReference type="EMBL" id="APJX01000004">
    <property type="protein sequence ID" value="EMS79594.1"/>
    <property type="molecule type" value="Genomic_DNA"/>
</dbReference>
<reference evidence="1 2" key="1">
    <citation type="journal article" date="2013" name="Genome Announc.">
        <title>Draft Genome Sequence of Desulfotignum phosphitoxidans DSM 13687 Strain FiPS-3.</title>
        <authorList>
            <person name="Poehlein A."/>
            <person name="Daniel R."/>
            <person name="Simeonova D.D."/>
        </authorList>
    </citation>
    <scope>NUCLEOTIDE SEQUENCE [LARGE SCALE GENOMIC DNA]</scope>
    <source>
        <strain evidence="1 2">DSM 13687</strain>
    </source>
</reference>
<protein>
    <submittedName>
        <fullName evidence="1">Uncharacterized protein</fullName>
    </submittedName>
</protein>
<gene>
    <name evidence="1" type="ORF">Dpo_4c01430</name>
</gene>
<dbReference type="Proteomes" id="UP000014216">
    <property type="component" value="Unassembled WGS sequence"/>
</dbReference>
<comment type="caution">
    <text evidence="1">The sequence shown here is derived from an EMBL/GenBank/DDBJ whole genome shotgun (WGS) entry which is preliminary data.</text>
</comment>
<dbReference type="AlphaFoldDB" id="S0G2A0"/>
<dbReference type="OrthoDB" id="5409435at2"/>
<evidence type="ECO:0000313" key="2">
    <source>
        <dbReference type="Proteomes" id="UP000014216"/>
    </source>
</evidence>
<keyword evidence="2" id="KW-1185">Reference proteome</keyword>
<organism evidence="1 2">
    <name type="scientific">Desulfotignum phosphitoxidans DSM 13687</name>
    <dbReference type="NCBI Taxonomy" id="1286635"/>
    <lineage>
        <taxon>Bacteria</taxon>
        <taxon>Pseudomonadati</taxon>
        <taxon>Thermodesulfobacteriota</taxon>
        <taxon>Desulfobacteria</taxon>
        <taxon>Desulfobacterales</taxon>
        <taxon>Desulfobacteraceae</taxon>
        <taxon>Desulfotignum</taxon>
    </lineage>
</organism>
<sequence>MKQKNLVAQWAFDCRPILGRLHLWLENVHIEWLRGKPADDLLDSISFTDPRTEKMLAMTLAVTALGTRLFGRYGQGAGLDKTGLNIVKKDADAISAYAMSESLWYLTRTLPENHAIMVCLGEGLMPKAGETSEMGANPLLGFGRIYARPQVAKFLETWVNRLINDPAFSWEDFKKTIAREGITIWGAAIDTLENTSRFAKGEAAGPLTVLHLFDQPLAISDQYEGYIGNLVIPKKVVDRAAKDSILIDFFTPRHRVVEAIQKAYPGIEPGHIHVWTLKGDSRAGRIGYLWEQWEAAGAHLVNDDWMLPNGWTPFTDSGTYAPTLTIGDWQDEDNDTHLFIVDGYAASAEAIQAASLAPILDLSASLAVLSSRFRFTAPLDAAAMKLDPDSDTFADQLRDRVNDPDLNPDFVQKYKDSILAAQKAGIPLNSRTITADDLISEKKWQALAGAGYMLPDPYTGAPGVTQIDDDTYEVTVRITTAAGDKRITVALRLLENFNESKLVFSPLLNRFLKGEDFRHRAVKISDSGRIRNELQTLCSEALRFYDTKMILNFDKIPEATISREDQKLLRQVLAWYKKNHPIWFDWLELR</sequence>